<dbReference type="Proteomes" id="UP001164390">
    <property type="component" value="Chromosome"/>
</dbReference>
<dbReference type="EMBL" id="CP094970">
    <property type="protein sequence ID" value="UYM07025.1"/>
    <property type="molecule type" value="Genomic_DNA"/>
</dbReference>
<evidence type="ECO:0000256" key="4">
    <source>
        <dbReference type="RuleBase" id="RU000461"/>
    </source>
</evidence>
<dbReference type="InterPro" id="IPR050121">
    <property type="entry name" value="Cytochrome_P450_monoxygenase"/>
</dbReference>
<evidence type="ECO:0000313" key="6">
    <source>
        <dbReference type="Proteomes" id="UP001164390"/>
    </source>
</evidence>
<keyword evidence="3 4" id="KW-0479">Metal-binding</keyword>
<dbReference type="SUPFAM" id="SSF48264">
    <property type="entry name" value="Cytochrome P450"/>
    <property type="match status" value="1"/>
</dbReference>
<evidence type="ECO:0000256" key="3">
    <source>
        <dbReference type="PIRSR" id="PIRSR602401-1"/>
    </source>
</evidence>
<dbReference type="KEGG" id="sgrg:L0C25_08095"/>
<keyword evidence="4" id="KW-0503">Monooxygenase</keyword>
<sequence>MTTAVAPTQLPPGPRIPVGLQTALFMTSALWYVPAMHRRYGDVFTLRCAPRDQRLVFINRREHIKEVFTGDPQVFHAGEGNELLRTVMGQHSVLLVDDETHLRARKLLMPAFHGAALRSYEGLVGTLAKSDVDSWRPGEPLVALDRMNALTLEIIMQVVFGVTDEERLSRLRPVVNNTVSIGALTLLSWAYPKLQKYAPWRAYMNNQRRFDELLYAEISERRRAADLEQRDDVLSRLLHVGAGDDQEHEPLSDAELRDQLVTLLLAGHETTASALSWTLHELAQNPDVQRRARRAADEGDRKYLEAVVKEAMRVHPVIDQVRRVLKEDATVAGYRLPAGTTVVPSVRFAHASGVNYPDPDAFRPERFVDGEVASNTWLPFGGGVRRCLGAGFSLMEGTIILGEILQRYTVRPDPHSLERETIRNITTVPKHKARVVLAAR</sequence>
<dbReference type="InterPro" id="IPR002401">
    <property type="entry name" value="Cyt_P450_E_grp-I"/>
</dbReference>
<dbReference type="CDD" id="cd11053">
    <property type="entry name" value="CYP110-like"/>
    <property type="match status" value="1"/>
</dbReference>
<comment type="similarity">
    <text evidence="2 4">Belongs to the cytochrome P450 family.</text>
</comment>
<accession>A0AA46TL09</accession>
<dbReference type="PRINTS" id="PR00463">
    <property type="entry name" value="EP450I"/>
</dbReference>
<dbReference type="AlphaFoldDB" id="A0AA46TL09"/>
<name>A0AA46TL09_9ACTN</name>
<dbReference type="Pfam" id="PF00067">
    <property type="entry name" value="p450"/>
    <property type="match status" value="1"/>
</dbReference>
<dbReference type="InterPro" id="IPR001128">
    <property type="entry name" value="Cyt_P450"/>
</dbReference>
<dbReference type="PRINTS" id="PR00385">
    <property type="entry name" value="P450"/>
</dbReference>
<dbReference type="PROSITE" id="PS00086">
    <property type="entry name" value="CYTOCHROME_P450"/>
    <property type="match status" value="1"/>
</dbReference>
<dbReference type="PANTHER" id="PTHR24305">
    <property type="entry name" value="CYTOCHROME P450"/>
    <property type="match status" value="1"/>
</dbReference>
<evidence type="ECO:0000256" key="1">
    <source>
        <dbReference type="ARBA" id="ARBA00001971"/>
    </source>
</evidence>
<organism evidence="5 6">
    <name type="scientific">Solicola gregarius</name>
    <dbReference type="NCBI Taxonomy" id="2908642"/>
    <lineage>
        <taxon>Bacteria</taxon>
        <taxon>Bacillati</taxon>
        <taxon>Actinomycetota</taxon>
        <taxon>Actinomycetes</taxon>
        <taxon>Propionibacteriales</taxon>
        <taxon>Nocardioidaceae</taxon>
        <taxon>Solicola</taxon>
    </lineage>
</organism>
<keyword evidence="3 4" id="KW-0349">Heme</keyword>
<dbReference type="GO" id="GO:0016705">
    <property type="term" value="F:oxidoreductase activity, acting on paired donors, with incorporation or reduction of molecular oxygen"/>
    <property type="evidence" value="ECO:0007669"/>
    <property type="project" value="InterPro"/>
</dbReference>
<dbReference type="GO" id="GO:0004497">
    <property type="term" value="F:monooxygenase activity"/>
    <property type="evidence" value="ECO:0007669"/>
    <property type="project" value="UniProtKB-KW"/>
</dbReference>
<reference evidence="5" key="1">
    <citation type="submission" date="2022-01" db="EMBL/GenBank/DDBJ databases">
        <title>Nocardioidaceae gen. sp. A5X3R13.</title>
        <authorList>
            <person name="Lopez Marin M.A."/>
            <person name="Uhlik O."/>
        </authorList>
    </citation>
    <scope>NUCLEOTIDE SEQUENCE</scope>
    <source>
        <strain evidence="5">A5X3R13</strain>
    </source>
</reference>
<evidence type="ECO:0000256" key="2">
    <source>
        <dbReference type="ARBA" id="ARBA00010617"/>
    </source>
</evidence>
<dbReference type="RefSeq" id="WP_271635969.1">
    <property type="nucleotide sequence ID" value="NZ_CP094970.1"/>
</dbReference>
<keyword evidence="4" id="KW-0560">Oxidoreductase</keyword>
<dbReference type="Gene3D" id="1.10.630.10">
    <property type="entry name" value="Cytochrome P450"/>
    <property type="match status" value="1"/>
</dbReference>
<feature type="binding site" description="axial binding residue" evidence="3">
    <location>
        <position position="387"/>
    </location>
    <ligand>
        <name>heme</name>
        <dbReference type="ChEBI" id="CHEBI:30413"/>
    </ligand>
    <ligandPart>
        <name>Fe</name>
        <dbReference type="ChEBI" id="CHEBI:18248"/>
    </ligandPart>
</feature>
<keyword evidence="6" id="KW-1185">Reference proteome</keyword>
<proteinExistence type="inferred from homology"/>
<gene>
    <name evidence="5" type="ORF">L0C25_08095</name>
</gene>
<dbReference type="InterPro" id="IPR036396">
    <property type="entry name" value="Cyt_P450_sf"/>
</dbReference>
<protein>
    <submittedName>
        <fullName evidence="5">Cytochrome P450</fullName>
    </submittedName>
</protein>
<dbReference type="GO" id="GO:0005506">
    <property type="term" value="F:iron ion binding"/>
    <property type="evidence" value="ECO:0007669"/>
    <property type="project" value="InterPro"/>
</dbReference>
<dbReference type="GO" id="GO:0020037">
    <property type="term" value="F:heme binding"/>
    <property type="evidence" value="ECO:0007669"/>
    <property type="project" value="InterPro"/>
</dbReference>
<keyword evidence="3 4" id="KW-0408">Iron</keyword>
<comment type="cofactor">
    <cofactor evidence="1 3">
        <name>heme</name>
        <dbReference type="ChEBI" id="CHEBI:30413"/>
    </cofactor>
</comment>
<evidence type="ECO:0000313" key="5">
    <source>
        <dbReference type="EMBL" id="UYM07025.1"/>
    </source>
</evidence>
<dbReference type="InterPro" id="IPR017972">
    <property type="entry name" value="Cyt_P450_CS"/>
</dbReference>
<dbReference type="PANTHER" id="PTHR24305:SF166">
    <property type="entry name" value="CYTOCHROME P450 12A4, MITOCHONDRIAL-RELATED"/>
    <property type="match status" value="1"/>
</dbReference>